<dbReference type="PROSITE" id="PS00028">
    <property type="entry name" value="ZINC_FINGER_C2H2_1"/>
    <property type="match status" value="1"/>
</dbReference>
<dbReference type="PANTHER" id="PTHR37557:SF4">
    <property type="entry name" value="CCHC-TYPE DOMAIN-CONTAINING PROTEIN"/>
    <property type="match status" value="1"/>
</dbReference>
<organism evidence="4 5">
    <name type="scientific">Clonorchis sinensis</name>
    <name type="common">Chinese liver fluke</name>
    <dbReference type="NCBI Taxonomy" id="79923"/>
    <lineage>
        <taxon>Eukaryota</taxon>
        <taxon>Metazoa</taxon>
        <taxon>Spiralia</taxon>
        <taxon>Lophotrochozoa</taxon>
        <taxon>Platyhelminthes</taxon>
        <taxon>Trematoda</taxon>
        <taxon>Digenea</taxon>
        <taxon>Opisthorchiida</taxon>
        <taxon>Opisthorchiata</taxon>
        <taxon>Opisthorchiidae</taxon>
        <taxon>Clonorchis</taxon>
    </lineage>
</organism>
<dbReference type="PANTHER" id="PTHR37557">
    <property type="entry name" value="115 KDA PROTEIN IN TYPE-1 RETROTRANSPOSABLE ELEMENT R1DM-LIKE PROTEIN-RELATED-RELATED"/>
    <property type="match status" value="1"/>
</dbReference>
<dbReference type="InterPro" id="IPR013087">
    <property type="entry name" value="Znf_C2H2_type"/>
</dbReference>
<keyword evidence="1" id="KW-0479">Metal-binding</keyword>
<keyword evidence="1" id="KW-0863">Zinc-finger</keyword>
<keyword evidence="5" id="KW-1185">Reference proteome</keyword>
<dbReference type="PROSITE" id="PS50157">
    <property type="entry name" value="ZINC_FINGER_C2H2_2"/>
    <property type="match status" value="1"/>
</dbReference>
<evidence type="ECO:0000256" key="2">
    <source>
        <dbReference type="SAM" id="MobiDB-lite"/>
    </source>
</evidence>
<evidence type="ECO:0000313" key="4">
    <source>
        <dbReference type="EMBL" id="GAA54872.1"/>
    </source>
</evidence>
<name>G7YPJ1_CLOSI</name>
<reference key="2">
    <citation type="submission" date="2011-10" db="EMBL/GenBank/DDBJ databases">
        <title>The genome and transcriptome sequence of Clonorchis sinensis provide insights into the carcinogenic liver fluke.</title>
        <authorList>
            <person name="Wang X."/>
            <person name="Huang Y."/>
            <person name="Chen W."/>
            <person name="Liu H."/>
            <person name="Guo L."/>
            <person name="Chen Y."/>
            <person name="Luo F."/>
            <person name="Zhou W."/>
            <person name="Sun J."/>
            <person name="Mao Q."/>
            <person name="Liang P."/>
            <person name="Zhou C."/>
            <person name="Tian Y."/>
            <person name="Men J."/>
            <person name="Lv X."/>
            <person name="Huang L."/>
            <person name="Zhou J."/>
            <person name="Hu Y."/>
            <person name="Li R."/>
            <person name="Zhang F."/>
            <person name="Lei H."/>
            <person name="Li X."/>
            <person name="Hu X."/>
            <person name="Liang C."/>
            <person name="Xu J."/>
            <person name="Wu Z."/>
            <person name="Yu X."/>
        </authorList>
    </citation>
    <scope>NUCLEOTIDE SEQUENCE</scope>
    <source>
        <strain>Henan</strain>
    </source>
</reference>
<evidence type="ECO:0000313" key="5">
    <source>
        <dbReference type="Proteomes" id="UP000008909"/>
    </source>
</evidence>
<dbReference type="Proteomes" id="UP000008909">
    <property type="component" value="Unassembled WGS sequence"/>
</dbReference>
<evidence type="ECO:0000256" key="1">
    <source>
        <dbReference type="PROSITE-ProRule" id="PRU00042"/>
    </source>
</evidence>
<dbReference type="EMBL" id="DF143932">
    <property type="protein sequence ID" value="GAA54872.1"/>
    <property type="molecule type" value="Genomic_DNA"/>
</dbReference>
<feature type="region of interest" description="Disordered" evidence="2">
    <location>
        <begin position="1"/>
        <end position="29"/>
    </location>
</feature>
<feature type="domain" description="C2H2-type" evidence="3">
    <location>
        <begin position="161"/>
        <end position="188"/>
    </location>
</feature>
<proteinExistence type="predicted"/>
<protein>
    <submittedName>
        <fullName evidence="4">Retrovirus-related Pol polyprotein from type-1 retrotransposable element R2</fullName>
    </submittedName>
</protein>
<keyword evidence="1" id="KW-0862">Zinc</keyword>
<sequence length="463" mass="52270">MKEADQSERMDRAVEFEASNEPTGPGLSASSKASMLFSETLVTMVVMAGCFYTEGSWWLLDSLSLMMRFSIEYLQQMEEISSELPRSPHTTERFEISHADKTSYVVIKEKCRLGSLDVGLGELRVQQLQTELTTLFDSVHYESSGASAPVPTSTQESFMGLTCEECGKCCKSKAGLVAHHRVHGNDSVGHFHTPGKLYPDAIVSYPIGCRSTESKSAEPTKLPSRPYTTKDGKVQRLLWSMGHGRIYTKGKRDCNDRQHLLKLLDKVTRAPLKGHRKTELTRYYLIPRLKYSLMLGNVHRNTFKRLDNCIRQSIRGWLRLPKDTPISYLHAGKQHGGLGIPSLSATIPMQRRVRMEKLLSTQCRVLRNVVNDSAFGKIVWDLSLPIRVHGSRVNTTEELVAACTIALTVAVYESWSLRLFLIDGLYFQNECFLGIQLRCNLLRTKVRSARHGHCGQTILCRRN</sequence>
<evidence type="ECO:0000259" key="3">
    <source>
        <dbReference type="PROSITE" id="PS50157"/>
    </source>
</evidence>
<dbReference type="AlphaFoldDB" id="G7YPJ1"/>
<dbReference type="GO" id="GO:0008270">
    <property type="term" value="F:zinc ion binding"/>
    <property type="evidence" value="ECO:0007669"/>
    <property type="project" value="UniProtKB-KW"/>
</dbReference>
<accession>G7YPJ1</accession>
<reference evidence="4" key="1">
    <citation type="journal article" date="2011" name="Genome Biol.">
        <title>The draft genome of the carcinogenic human liver fluke Clonorchis sinensis.</title>
        <authorList>
            <person name="Wang X."/>
            <person name="Chen W."/>
            <person name="Huang Y."/>
            <person name="Sun J."/>
            <person name="Men J."/>
            <person name="Liu H."/>
            <person name="Luo F."/>
            <person name="Guo L."/>
            <person name="Lv X."/>
            <person name="Deng C."/>
            <person name="Zhou C."/>
            <person name="Fan Y."/>
            <person name="Li X."/>
            <person name="Huang L."/>
            <person name="Hu Y."/>
            <person name="Liang C."/>
            <person name="Hu X."/>
            <person name="Xu J."/>
            <person name="Yu X."/>
        </authorList>
    </citation>
    <scope>NUCLEOTIDE SEQUENCE [LARGE SCALE GENOMIC DNA]</scope>
    <source>
        <strain evidence="4">Henan</strain>
    </source>
</reference>
<feature type="compositionally biased region" description="Basic and acidic residues" evidence="2">
    <location>
        <begin position="1"/>
        <end position="15"/>
    </location>
</feature>
<gene>
    <name evidence="4" type="ORF">CLF_105900</name>
</gene>